<organism evidence="1 2">
    <name type="scientific">Heterostelium pallidum (strain ATCC 26659 / Pp 5 / PN500)</name>
    <name type="common">Cellular slime mold</name>
    <name type="synonym">Polysphondylium pallidum</name>
    <dbReference type="NCBI Taxonomy" id="670386"/>
    <lineage>
        <taxon>Eukaryota</taxon>
        <taxon>Amoebozoa</taxon>
        <taxon>Evosea</taxon>
        <taxon>Eumycetozoa</taxon>
        <taxon>Dictyostelia</taxon>
        <taxon>Acytosteliales</taxon>
        <taxon>Acytosteliaceae</taxon>
        <taxon>Heterostelium</taxon>
    </lineage>
</organism>
<dbReference type="GeneID" id="31358276"/>
<comment type="caution">
    <text evidence="1">The sequence shown here is derived from an EMBL/GenBank/DDBJ whole genome shotgun (WGS) entry which is preliminary data.</text>
</comment>
<dbReference type="Proteomes" id="UP000001396">
    <property type="component" value="Unassembled WGS sequence"/>
</dbReference>
<protein>
    <submittedName>
        <fullName evidence="1">Uncharacterized protein</fullName>
    </submittedName>
</protein>
<evidence type="ECO:0000313" key="1">
    <source>
        <dbReference type="EMBL" id="EFA83686.1"/>
    </source>
</evidence>
<name>D3B2Y8_HETP5</name>
<evidence type="ECO:0000313" key="2">
    <source>
        <dbReference type="Proteomes" id="UP000001396"/>
    </source>
</evidence>
<gene>
    <name evidence="1" type="ORF">PPL_02753</name>
</gene>
<dbReference type="EMBL" id="ADBJ01000010">
    <property type="protein sequence ID" value="EFA83686.1"/>
    <property type="molecule type" value="Genomic_DNA"/>
</dbReference>
<proteinExistence type="predicted"/>
<accession>D3B2Y8</accession>
<dbReference type="RefSeq" id="XP_020435803.1">
    <property type="nucleotide sequence ID" value="XM_020573731.1"/>
</dbReference>
<sequence>MWRSIEGDTGTSTTLSLDNRFYERYSLVPVRSGFATPRDPPASERVSS</sequence>
<keyword evidence="2" id="KW-1185">Reference proteome</keyword>
<dbReference type="InParanoid" id="D3B2Y8"/>
<dbReference type="AlphaFoldDB" id="D3B2Y8"/>
<reference evidence="1 2" key="1">
    <citation type="journal article" date="2011" name="Genome Res.">
        <title>Phylogeny-wide analysis of social amoeba genomes highlights ancient origins for complex intercellular communication.</title>
        <authorList>
            <person name="Heidel A.J."/>
            <person name="Lawal H.M."/>
            <person name="Felder M."/>
            <person name="Schilde C."/>
            <person name="Helps N.R."/>
            <person name="Tunggal B."/>
            <person name="Rivero F."/>
            <person name="John U."/>
            <person name="Schleicher M."/>
            <person name="Eichinger L."/>
            <person name="Platzer M."/>
            <person name="Noegel A.A."/>
            <person name="Schaap P."/>
            <person name="Gloeckner G."/>
        </authorList>
    </citation>
    <scope>NUCLEOTIDE SEQUENCE [LARGE SCALE GENOMIC DNA]</scope>
    <source>
        <strain evidence="2">ATCC 26659 / Pp 5 / PN500</strain>
    </source>
</reference>